<dbReference type="NCBIfam" id="TIGR00671">
    <property type="entry name" value="baf"/>
    <property type="match status" value="1"/>
</dbReference>
<evidence type="ECO:0000256" key="10">
    <source>
        <dbReference type="ARBA" id="ARBA00022777"/>
    </source>
</evidence>
<comment type="subcellular location">
    <subcellularLocation>
        <location evidence="3 16">Cytoplasm</location>
    </subcellularLocation>
</comment>
<reference evidence="17 18" key="1">
    <citation type="submission" date="2020-05" db="EMBL/GenBank/DDBJ databases">
        <title>Distinct polysaccharide utilization as determinants for interspecies competition between intestinal Prevotella spp.</title>
        <authorList>
            <person name="Galvez E.J.C."/>
            <person name="Iljazovic A."/>
            <person name="Strowig T."/>
        </authorList>
    </citation>
    <scope>NUCLEOTIDE SEQUENCE [LARGE SCALE GENOMIC DNA]</scope>
    <source>
        <strain evidence="17 18">PROD</strain>
    </source>
</reference>
<dbReference type="EC" id="2.7.1.33" evidence="6 16"/>
<accession>A0ABX2AUI7</accession>
<comment type="function">
    <text evidence="16">Catalyzes the phosphorylation of pantothenate (Pan), the first step in CoA biosynthesis.</text>
</comment>
<dbReference type="InterPro" id="IPR004619">
    <property type="entry name" value="Type_III_PanK"/>
</dbReference>
<feature type="binding site" evidence="16">
    <location>
        <begin position="6"/>
        <end position="13"/>
    </location>
    <ligand>
        <name>ATP</name>
        <dbReference type="ChEBI" id="CHEBI:30616"/>
    </ligand>
</feature>
<keyword evidence="10 16" id="KW-0418">Kinase</keyword>
<evidence type="ECO:0000256" key="15">
    <source>
        <dbReference type="ARBA" id="ARBA00040883"/>
    </source>
</evidence>
<evidence type="ECO:0000313" key="18">
    <source>
        <dbReference type="Proteomes" id="UP001193734"/>
    </source>
</evidence>
<comment type="cofactor">
    <cofactor evidence="16">
        <name>NH4(+)</name>
        <dbReference type="ChEBI" id="CHEBI:28938"/>
    </cofactor>
    <cofactor evidence="16">
        <name>K(+)</name>
        <dbReference type="ChEBI" id="CHEBI:29103"/>
    </cofactor>
    <text evidence="16">A monovalent cation. Ammonium or potassium.</text>
</comment>
<evidence type="ECO:0000256" key="13">
    <source>
        <dbReference type="ARBA" id="ARBA00022993"/>
    </source>
</evidence>
<dbReference type="Proteomes" id="UP001193734">
    <property type="component" value="Unassembled WGS sequence"/>
</dbReference>
<evidence type="ECO:0000313" key="17">
    <source>
        <dbReference type="EMBL" id="NPE14149.1"/>
    </source>
</evidence>
<name>A0ABX2AUI7_9BACT</name>
<comment type="similarity">
    <text evidence="14 16">Belongs to the type III pantothenate kinase family.</text>
</comment>
<keyword evidence="7 16" id="KW-0963">Cytoplasm</keyword>
<evidence type="ECO:0000256" key="6">
    <source>
        <dbReference type="ARBA" id="ARBA00012102"/>
    </source>
</evidence>
<feature type="binding site" evidence="16">
    <location>
        <position position="172"/>
    </location>
    <ligand>
        <name>substrate</name>
    </ligand>
</feature>
<dbReference type="Gene3D" id="3.30.420.40">
    <property type="match status" value="2"/>
</dbReference>
<evidence type="ECO:0000256" key="1">
    <source>
        <dbReference type="ARBA" id="ARBA00001206"/>
    </source>
</evidence>
<dbReference type="SUPFAM" id="SSF53067">
    <property type="entry name" value="Actin-like ATPase domain"/>
    <property type="match status" value="2"/>
</dbReference>
<sequence length="253" mass="28065">MNLTIDIGNTCTKLVAFDGMTPVEEIRMDAGELFELKKFCKKYCFKKGIFSTVVKMSEELRLGISELSFPMMQLISGVTPVPIINKYATPLTLGSDRLAAAVGAYSQHKGHDLLIVDVGTCITYDFVTSSGEYIGGNISPGPTVRLKALNRFTDSLPLISRKGETPELGFDTETAIRSGVMYGVEREIEGYIHDFLLKYPSLFVYLTGGVSLNLHISEKKCIFADKFIVPKGLNRILLYNEELILNEKADNNK</sequence>
<evidence type="ECO:0000256" key="7">
    <source>
        <dbReference type="ARBA" id="ARBA00022490"/>
    </source>
</evidence>
<dbReference type="InterPro" id="IPR043129">
    <property type="entry name" value="ATPase_NBD"/>
</dbReference>
<feature type="binding site" evidence="16">
    <location>
        <position position="117"/>
    </location>
    <ligand>
        <name>K(+)</name>
        <dbReference type="ChEBI" id="CHEBI:29103"/>
    </ligand>
</feature>
<evidence type="ECO:0000256" key="8">
    <source>
        <dbReference type="ARBA" id="ARBA00022679"/>
    </source>
</evidence>
<evidence type="ECO:0000256" key="16">
    <source>
        <dbReference type="HAMAP-Rule" id="MF_01274"/>
    </source>
</evidence>
<keyword evidence="11 16" id="KW-0067">ATP-binding</keyword>
<dbReference type="CDD" id="cd24015">
    <property type="entry name" value="ASKHA_NBD_PanK-III"/>
    <property type="match status" value="1"/>
</dbReference>
<comment type="caution">
    <text evidence="17">The sequence shown here is derived from an EMBL/GenBank/DDBJ whole genome shotgun (WGS) entry which is preliminary data.</text>
</comment>
<feature type="binding site" evidence="16">
    <location>
        <position position="87"/>
    </location>
    <ligand>
        <name>substrate</name>
    </ligand>
</feature>
<organism evidence="17 18">
    <name type="scientific">Xylanibacter rodentium</name>
    <dbReference type="NCBI Taxonomy" id="2736289"/>
    <lineage>
        <taxon>Bacteria</taxon>
        <taxon>Pseudomonadati</taxon>
        <taxon>Bacteroidota</taxon>
        <taxon>Bacteroidia</taxon>
        <taxon>Bacteroidales</taxon>
        <taxon>Prevotellaceae</taxon>
        <taxon>Xylanibacter</taxon>
    </lineage>
</organism>
<dbReference type="PANTHER" id="PTHR34265">
    <property type="entry name" value="TYPE III PANTOTHENATE KINASE"/>
    <property type="match status" value="1"/>
</dbReference>
<keyword evidence="16" id="KW-0479">Metal-binding</keyword>
<dbReference type="HAMAP" id="MF_01274">
    <property type="entry name" value="Pantothen_kinase_3"/>
    <property type="match status" value="1"/>
</dbReference>
<dbReference type="GO" id="GO:0016301">
    <property type="term" value="F:kinase activity"/>
    <property type="evidence" value="ECO:0007669"/>
    <property type="project" value="UniProtKB-KW"/>
</dbReference>
<comment type="catalytic activity">
    <reaction evidence="1 16">
        <text>(R)-pantothenate + ATP = (R)-4'-phosphopantothenate + ADP + H(+)</text>
        <dbReference type="Rhea" id="RHEA:16373"/>
        <dbReference type="ChEBI" id="CHEBI:10986"/>
        <dbReference type="ChEBI" id="CHEBI:15378"/>
        <dbReference type="ChEBI" id="CHEBI:29032"/>
        <dbReference type="ChEBI" id="CHEBI:30616"/>
        <dbReference type="ChEBI" id="CHEBI:456216"/>
        <dbReference type="EC" id="2.7.1.33"/>
    </reaction>
</comment>
<feature type="active site" description="Proton acceptor" evidence="16">
    <location>
        <position position="96"/>
    </location>
</feature>
<dbReference type="Pfam" id="PF03309">
    <property type="entry name" value="Pan_kinase"/>
    <property type="match status" value="1"/>
</dbReference>
<dbReference type="GeneID" id="82157586"/>
<keyword evidence="9 16" id="KW-0547">Nucleotide-binding</keyword>
<proteinExistence type="inferred from homology"/>
<evidence type="ECO:0000256" key="14">
    <source>
        <dbReference type="ARBA" id="ARBA00038036"/>
    </source>
</evidence>
<comment type="cofactor">
    <cofactor evidence="2">
        <name>K(+)</name>
        <dbReference type="ChEBI" id="CHEBI:29103"/>
    </cofactor>
</comment>
<keyword evidence="12 16" id="KW-0630">Potassium</keyword>
<dbReference type="PANTHER" id="PTHR34265:SF1">
    <property type="entry name" value="TYPE III PANTOTHENATE KINASE"/>
    <property type="match status" value="1"/>
</dbReference>
<evidence type="ECO:0000256" key="9">
    <source>
        <dbReference type="ARBA" id="ARBA00022741"/>
    </source>
</evidence>
<comment type="pathway">
    <text evidence="4 16">Cofactor biosynthesis; coenzyme A biosynthesis; CoA from (R)-pantothenate: step 1/5.</text>
</comment>
<feature type="binding site" evidence="16">
    <location>
        <position position="120"/>
    </location>
    <ligand>
        <name>ATP</name>
        <dbReference type="ChEBI" id="CHEBI:30616"/>
    </ligand>
</feature>
<evidence type="ECO:0000256" key="2">
    <source>
        <dbReference type="ARBA" id="ARBA00001958"/>
    </source>
</evidence>
<comment type="subunit">
    <text evidence="5 16">Homodimer.</text>
</comment>
<evidence type="ECO:0000256" key="3">
    <source>
        <dbReference type="ARBA" id="ARBA00004496"/>
    </source>
</evidence>
<feature type="binding site" evidence="16">
    <location>
        <begin position="94"/>
        <end position="97"/>
    </location>
    <ligand>
        <name>substrate</name>
    </ligand>
</feature>
<dbReference type="EMBL" id="JABKKE010000010">
    <property type="protein sequence ID" value="NPE14149.1"/>
    <property type="molecule type" value="Genomic_DNA"/>
</dbReference>
<evidence type="ECO:0000256" key="4">
    <source>
        <dbReference type="ARBA" id="ARBA00005225"/>
    </source>
</evidence>
<evidence type="ECO:0000256" key="11">
    <source>
        <dbReference type="ARBA" id="ARBA00022840"/>
    </source>
</evidence>
<gene>
    <name evidence="16" type="primary">coaX</name>
    <name evidence="17" type="ORF">HPS55_07385</name>
</gene>
<keyword evidence="13 16" id="KW-0173">Coenzyme A biosynthesis</keyword>
<protein>
    <recommendedName>
        <fullName evidence="15 16">Type III pantothenate kinase</fullName>
        <ecNumber evidence="6 16">2.7.1.33</ecNumber>
    </recommendedName>
    <alternativeName>
        <fullName evidence="16">PanK-III</fullName>
    </alternativeName>
    <alternativeName>
        <fullName evidence="16">Pantothenic acid kinase</fullName>
    </alternativeName>
</protein>
<dbReference type="RefSeq" id="WP_172175533.1">
    <property type="nucleotide sequence ID" value="NZ_CASGIA010000007.1"/>
</dbReference>
<keyword evidence="8 16" id="KW-0808">Transferase</keyword>
<evidence type="ECO:0000256" key="5">
    <source>
        <dbReference type="ARBA" id="ARBA00011738"/>
    </source>
</evidence>
<evidence type="ECO:0000256" key="12">
    <source>
        <dbReference type="ARBA" id="ARBA00022958"/>
    </source>
</evidence>
<keyword evidence="18" id="KW-1185">Reference proteome</keyword>